<protein>
    <submittedName>
        <fullName evidence="1">Uncharacterized protein</fullName>
    </submittedName>
</protein>
<dbReference type="AlphaFoldDB" id="A0A0B2AHB5"/>
<dbReference type="EMBL" id="JTDL01000144">
    <property type="protein sequence ID" value="KHL01153.1"/>
    <property type="molecule type" value="Genomic_DNA"/>
</dbReference>
<evidence type="ECO:0000313" key="2">
    <source>
        <dbReference type="Proteomes" id="UP000030982"/>
    </source>
</evidence>
<name>A0A0B2AHB5_9MICC</name>
<dbReference type="OrthoDB" id="4951288at2"/>
<dbReference type="RefSeq" id="WP_043126272.1">
    <property type="nucleotide sequence ID" value="NZ_JTDL01000144.1"/>
</dbReference>
<gene>
    <name evidence="1" type="ORF">LK10_17065</name>
</gene>
<accession>A0A0B2AHB5</accession>
<dbReference type="Proteomes" id="UP000030982">
    <property type="component" value="Unassembled WGS sequence"/>
</dbReference>
<evidence type="ECO:0000313" key="1">
    <source>
        <dbReference type="EMBL" id="KHL01153.1"/>
    </source>
</evidence>
<organism evidence="1 2">
    <name type="scientific">Sinomonas humi</name>
    <dbReference type="NCBI Taxonomy" id="1338436"/>
    <lineage>
        <taxon>Bacteria</taxon>
        <taxon>Bacillati</taxon>
        <taxon>Actinomycetota</taxon>
        <taxon>Actinomycetes</taxon>
        <taxon>Micrococcales</taxon>
        <taxon>Micrococcaceae</taxon>
        <taxon>Sinomonas</taxon>
    </lineage>
</organism>
<keyword evidence="2" id="KW-1185">Reference proteome</keyword>
<comment type="caution">
    <text evidence="1">The sequence shown here is derived from an EMBL/GenBank/DDBJ whole genome shotgun (WGS) entry which is preliminary data.</text>
</comment>
<proteinExistence type="predicted"/>
<reference evidence="1 2" key="1">
    <citation type="submission" date="2014-09" db="EMBL/GenBank/DDBJ databases">
        <title>Genome sequence of Sinomonas sp. MUSC 117.</title>
        <authorList>
            <person name="Lee L.-H."/>
        </authorList>
    </citation>
    <scope>NUCLEOTIDE SEQUENCE [LARGE SCALE GENOMIC DNA]</scope>
    <source>
        <strain evidence="1 2">MUSC 117</strain>
    </source>
</reference>
<sequence length="165" mass="17658">MSQQDLGSLLADVKANRHWSYEAMSRACGGVPTGKRLFQLINSPLKNFPDPDTIRGLQRATGVGATEIVMAAARSLGLDVADSDPDALHIPGISSIPDSTREALLALGREVSALVGGNLGEVSEVSEASDEALPRNWNSLAAYEGPKEHLDRERAWAKRGEEPQV</sequence>